<keyword evidence="1" id="KW-0732">Signal</keyword>
<feature type="signal peptide" evidence="1">
    <location>
        <begin position="1"/>
        <end position="20"/>
    </location>
</feature>
<dbReference type="OrthoDB" id="10577980at2759"/>
<dbReference type="AlphaFoldDB" id="A0A9N9XS90"/>
<reference evidence="2" key="1">
    <citation type="submission" date="2022-01" db="EMBL/GenBank/DDBJ databases">
        <authorList>
            <person name="King R."/>
        </authorList>
    </citation>
    <scope>NUCLEOTIDE SEQUENCE</scope>
</reference>
<evidence type="ECO:0000313" key="2">
    <source>
        <dbReference type="EMBL" id="CAG9863100.1"/>
    </source>
</evidence>
<keyword evidence="3" id="KW-1185">Reference proteome</keyword>
<sequence length="137" mass="14834">MNPKLVVLGLVIVCAVSVQSFKYKHHYPHYYGGDCDCDGYPDYRGGPCCDGGYPCGGYAGPWAPGTYPPNPCGTVHVSPVVGLLSKMKAKVVAKLCDDDWGYGGCGGCGHGCKGGKKCKWLHSPYLWKRYWAANKYC</sequence>
<proteinExistence type="predicted"/>
<dbReference type="EMBL" id="OU900099">
    <property type="protein sequence ID" value="CAG9863100.1"/>
    <property type="molecule type" value="Genomic_DNA"/>
</dbReference>
<accession>A0A9N9XS90</accession>
<feature type="chain" id="PRO_5040495486" evidence="1">
    <location>
        <begin position="21"/>
        <end position="137"/>
    </location>
</feature>
<name>A0A9N9XS90_PHYSR</name>
<dbReference type="Proteomes" id="UP001153712">
    <property type="component" value="Chromosome 6"/>
</dbReference>
<gene>
    <name evidence="2" type="ORF">PHYEVI_LOCUS9400</name>
</gene>
<protein>
    <submittedName>
        <fullName evidence="2">Uncharacterized protein</fullName>
    </submittedName>
</protein>
<organism evidence="2 3">
    <name type="scientific">Phyllotreta striolata</name>
    <name type="common">Striped flea beetle</name>
    <name type="synonym">Crioceris striolata</name>
    <dbReference type="NCBI Taxonomy" id="444603"/>
    <lineage>
        <taxon>Eukaryota</taxon>
        <taxon>Metazoa</taxon>
        <taxon>Ecdysozoa</taxon>
        <taxon>Arthropoda</taxon>
        <taxon>Hexapoda</taxon>
        <taxon>Insecta</taxon>
        <taxon>Pterygota</taxon>
        <taxon>Neoptera</taxon>
        <taxon>Endopterygota</taxon>
        <taxon>Coleoptera</taxon>
        <taxon>Polyphaga</taxon>
        <taxon>Cucujiformia</taxon>
        <taxon>Chrysomeloidea</taxon>
        <taxon>Chrysomelidae</taxon>
        <taxon>Galerucinae</taxon>
        <taxon>Alticini</taxon>
        <taxon>Phyllotreta</taxon>
    </lineage>
</organism>
<evidence type="ECO:0000313" key="3">
    <source>
        <dbReference type="Proteomes" id="UP001153712"/>
    </source>
</evidence>
<evidence type="ECO:0000256" key="1">
    <source>
        <dbReference type="SAM" id="SignalP"/>
    </source>
</evidence>